<name>A0A8B8I252_VANTA</name>
<proteinExistence type="inferred from homology"/>
<dbReference type="InterPro" id="IPR035980">
    <property type="entry name" value="Ribosomal_bS6_sf"/>
</dbReference>
<dbReference type="GO" id="GO:0003735">
    <property type="term" value="F:structural constituent of ribosome"/>
    <property type="evidence" value="ECO:0007669"/>
    <property type="project" value="InterPro"/>
</dbReference>
<dbReference type="Pfam" id="PF01250">
    <property type="entry name" value="Ribosomal_S6"/>
    <property type="match status" value="1"/>
</dbReference>
<dbReference type="GeneID" id="113397155"/>
<dbReference type="PANTHER" id="PTHR21011:SF1">
    <property type="entry name" value="SMALL RIBOSOMAL SUBUNIT PROTEIN BS6M"/>
    <property type="match status" value="1"/>
</dbReference>
<dbReference type="InterPro" id="IPR000529">
    <property type="entry name" value="Ribosomal_bS6"/>
</dbReference>
<reference evidence="4" key="1">
    <citation type="submission" date="2025-05" db="UniProtKB">
        <authorList>
            <consortium name="RefSeq"/>
        </authorList>
    </citation>
    <scope>NUCLEOTIDE SEQUENCE [LARGE SCALE GENOMIC DNA]</scope>
</reference>
<evidence type="ECO:0000313" key="4">
    <source>
        <dbReference type="Proteomes" id="UP001652626"/>
    </source>
</evidence>
<dbReference type="PANTHER" id="PTHR21011">
    <property type="entry name" value="MITOCHONDRIAL 28S RIBOSOMAL PROTEIN S6"/>
    <property type="match status" value="1"/>
</dbReference>
<protein>
    <recommendedName>
        <fullName evidence="2">Small ribosomal subunit protein bS6m</fullName>
    </recommendedName>
    <alternativeName>
        <fullName evidence="3">28S ribosomal protein S6, mitochondrial</fullName>
    </alternativeName>
</protein>
<evidence type="ECO:0000256" key="1">
    <source>
        <dbReference type="ARBA" id="ARBA00009512"/>
    </source>
</evidence>
<dbReference type="GO" id="GO:0006412">
    <property type="term" value="P:translation"/>
    <property type="evidence" value="ECO:0007669"/>
    <property type="project" value="InterPro"/>
</dbReference>
<keyword evidence="4" id="KW-1185">Reference proteome</keyword>
<dbReference type="OMA" id="ATHFTIT"/>
<evidence type="ECO:0000256" key="3">
    <source>
        <dbReference type="ARBA" id="ARBA00035365"/>
    </source>
</evidence>
<dbReference type="GO" id="GO:0005763">
    <property type="term" value="C:mitochondrial small ribosomal subunit"/>
    <property type="evidence" value="ECO:0007669"/>
    <property type="project" value="TreeGrafter"/>
</dbReference>
<dbReference type="Proteomes" id="UP001652626">
    <property type="component" value="Chromosome 3"/>
</dbReference>
<reference evidence="5" key="2">
    <citation type="submission" date="2025-08" db="UniProtKB">
        <authorList>
            <consortium name="RefSeq"/>
        </authorList>
    </citation>
    <scope>IDENTIFICATION</scope>
    <source>
        <tissue evidence="5">Whole body</tissue>
    </source>
</reference>
<dbReference type="SUPFAM" id="SSF54995">
    <property type="entry name" value="Ribosomal protein S6"/>
    <property type="match status" value="1"/>
</dbReference>
<dbReference type="OrthoDB" id="268530at2759"/>
<evidence type="ECO:0000313" key="5">
    <source>
        <dbReference type="RefSeq" id="XP_026491164.1"/>
    </source>
</evidence>
<dbReference type="CDD" id="cd15465">
    <property type="entry name" value="bS6_mito"/>
    <property type="match status" value="1"/>
</dbReference>
<organism evidence="4 5">
    <name type="scientific">Vanessa tameamea</name>
    <name type="common">Kamehameha butterfly</name>
    <dbReference type="NCBI Taxonomy" id="334116"/>
    <lineage>
        <taxon>Eukaryota</taxon>
        <taxon>Metazoa</taxon>
        <taxon>Ecdysozoa</taxon>
        <taxon>Arthropoda</taxon>
        <taxon>Hexapoda</taxon>
        <taxon>Insecta</taxon>
        <taxon>Pterygota</taxon>
        <taxon>Neoptera</taxon>
        <taxon>Endopterygota</taxon>
        <taxon>Lepidoptera</taxon>
        <taxon>Glossata</taxon>
        <taxon>Ditrysia</taxon>
        <taxon>Papilionoidea</taxon>
        <taxon>Nymphalidae</taxon>
        <taxon>Nymphalinae</taxon>
        <taxon>Vanessa</taxon>
    </lineage>
</organism>
<evidence type="ECO:0000256" key="2">
    <source>
        <dbReference type="ARBA" id="ARBA00035170"/>
    </source>
</evidence>
<dbReference type="AlphaFoldDB" id="A0A8B8I252"/>
<sequence length="151" mass="17608">MPAYELALLLRAMPKGELKKTLTRISHAIFNRGGIIRNIENLGFRAMPYKTSSHGLVHREANYYVFKIDTATQSVADLKEEYSRDVDIIRQRVFKMNENMQSSPCTLAEELLPPAYREEVQKMVEVGKTQVNRFTYKFKYNSGLDYYPFQK</sequence>
<dbReference type="RefSeq" id="XP_026491164.1">
    <property type="nucleotide sequence ID" value="XM_026635379.2"/>
</dbReference>
<dbReference type="GO" id="GO:0070181">
    <property type="term" value="F:small ribosomal subunit rRNA binding"/>
    <property type="evidence" value="ECO:0007669"/>
    <property type="project" value="TreeGrafter"/>
</dbReference>
<dbReference type="InterPro" id="IPR014717">
    <property type="entry name" value="Transl_elong_EF1B/ribsomal_bS6"/>
</dbReference>
<accession>A0A8B8I252</accession>
<dbReference type="CTD" id="64968"/>
<comment type="similarity">
    <text evidence="1">Belongs to the bacterial ribosomal protein bS6 family.</text>
</comment>
<gene>
    <name evidence="5" type="primary">LOC113397155</name>
</gene>
<dbReference type="FunFam" id="3.30.70.60:FF:000014">
    <property type="entry name" value="28S ribosomal protein S6, mitochondrial"/>
    <property type="match status" value="1"/>
</dbReference>
<dbReference type="Gene3D" id="3.30.70.60">
    <property type="match status" value="1"/>
</dbReference>